<keyword evidence="4 6" id="KW-1133">Transmembrane helix</keyword>
<gene>
    <name evidence="7" type="ORF">CVT23_10170</name>
</gene>
<keyword evidence="3 6" id="KW-0812">Transmembrane</keyword>
<evidence type="ECO:0000313" key="8">
    <source>
        <dbReference type="Proteomes" id="UP000229498"/>
    </source>
</evidence>
<dbReference type="OrthoDB" id="7916717at2"/>
<dbReference type="GO" id="GO:0005886">
    <property type="term" value="C:plasma membrane"/>
    <property type="evidence" value="ECO:0007669"/>
    <property type="project" value="UniProtKB-SubCell"/>
</dbReference>
<comment type="subcellular location">
    <subcellularLocation>
        <location evidence="1">Cell membrane</location>
        <topology evidence="1">Multi-pass membrane protein</topology>
    </subcellularLocation>
</comment>
<keyword evidence="8" id="KW-1185">Reference proteome</keyword>
<evidence type="ECO:0000256" key="3">
    <source>
        <dbReference type="ARBA" id="ARBA00022692"/>
    </source>
</evidence>
<sequence length="93" mass="9858">MRDVARGVLAWIVLLGLLGLSLALTDLDLTPWRVAGHLGVAALQAALIFAVFMRLREAGGLVRVMALGGLVWLAVLFGLTLLDYAFRAPSGVS</sequence>
<proteinExistence type="predicted"/>
<evidence type="ECO:0000256" key="4">
    <source>
        <dbReference type="ARBA" id="ARBA00022989"/>
    </source>
</evidence>
<dbReference type="EMBL" id="PHIG01000031">
    <property type="protein sequence ID" value="PJK30112.1"/>
    <property type="molecule type" value="Genomic_DNA"/>
</dbReference>
<dbReference type="Proteomes" id="UP000229498">
    <property type="component" value="Unassembled WGS sequence"/>
</dbReference>
<dbReference type="RefSeq" id="WP_109793385.1">
    <property type="nucleotide sequence ID" value="NZ_PHIG01000031.1"/>
</dbReference>
<feature type="transmembrane region" description="Helical" evidence="6">
    <location>
        <begin position="64"/>
        <end position="86"/>
    </location>
</feature>
<protein>
    <submittedName>
        <fullName evidence="7">Oxidase</fullName>
    </submittedName>
</protein>
<evidence type="ECO:0000313" key="7">
    <source>
        <dbReference type="EMBL" id="PJK30112.1"/>
    </source>
</evidence>
<comment type="caution">
    <text evidence="7">The sequence shown here is derived from an EMBL/GenBank/DDBJ whole genome shotgun (WGS) entry which is preliminary data.</text>
</comment>
<dbReference type="NCBIfam" id="TIGR02229">
    <property type="entry name" value="caa3_sub_IV"/>
    <property type="match status" value="1"/>
</dbReference>
<keyword evidence="5 6" id="KW-0472">Membrane</keyword>
<name>A0A2M9G316_9PROT</name>
<organism evidence="7 8">
    <name type="scientific">Minwuia thermotolerans</name>
    <dbReference type="NCBI Taxonomy" id="2056226"/>
    <lineage>
        <taxon>Bacteria</taxon>
        <taxon>Pseudomonadati</taxon>
        <taxon>Pseudomonadota</taxon>
        <taxon>Alphaproteobacteria</taxon>
        <taxon>Minwuiales</taxon>
        <taxon>Minwuiaceae</taxon>
        <taxon>Minwuia</taxon>
    </lineage>
</organism>
<evidence type="ECO:0000256" key="2">
    <source>
        <dbReference type="ARBA" id="ARBA00022475"/>
    </source>
</evidence>
<keyword evidence="2" id="KW-1003">Cell membrane</keyword>
<evidence type="ECO:0000256" key="5">
    <source>
        <dbReference type="ARBA" id="ARBA00023136"/>
    </source>
</evidence>
<dbReference type="AlphaFoldDB" id="A0A2M9G316"/>
<dbReference type="InterPro" id="IPR011743">
    <property type="entry name" value="Caa3_sub_IV"/>
</dbReference>
<accession>A0A2M9G316</accession>
<reference evidence="7 8" key="1">
    <citation type="submission" date="2017-11" db="EMBL/GenBank/DDBJ databases">
        <title>Draft genome sequence of Rhizobiales bacterium SY3-13.</title>
        <authorList>
            <person name="Sun C."/>
        </authorList>
    </citation>
    <scope>NUCLEOTIDE SEQUENCE [LARGE SCALE GENOMIC DNA]</scope>
    <source>
        <strain evidence="7 8">SY3-13</strain>
    </source>
</reference>
<dbReference type="InterPro" id="IPR005171">
    <property type="entry name" value="Cyt_c_oxidase_su4_prok"/>
</dbReference>
<feature type="transmembrane region" description="Helical" evidence="6">
    <location>
        <begin position="33"/>
        <end position="52"/>
    </location>
</feature>
<dbReference type="Pfam" id="PF03626">
    <property type="entry name" value="COX4_pro"/>
    <property type="match status" value="1"/>
</dbReference>
<evidence type="ECO:0000256" key="6">
    <source>
        <dbReference type="SAM" id="Phobius"/>
    </source>
</evidence>
<evidence type="ECO:0000256" key="1">
    <source>
        <dbReference type="ARBA" id="ARBA00004651"/>
    </source>
</evidence>